<evidence type="ECO:0000313" key="1">
    <source>
        <dbReference type="EMBL" id="AGW13884.1"/>
    </source>
</evidence>
<dbReference type="HOGENOM" id="CLU_2665117_0_0_7"/>
<sequence>MAGPSFFSWAVPSVLSSQTPLSCSMRGKRARAGGALQCSGVCTPLDPGHISVRLGLGLTFEAQSWHCIREMLNNI</sequence>
<dbReference type="AlphaFoldDB" id="T2GCH3"/>
<keyword evidence="2" id="KW-1185">Reference proteome</keyword>
<dbReference type="PATRIC" id="fig|1121448.10.peg.2076"/>
<dbReference type="EMBL" id="CP006585">
    <property type="protein sequence ID" value="AGW13884.1"/>
    <property type="molecule type" value="Genomic_DNA"/>
</dbReference>
<evidence type="ECO:0000313" key="2">
    <source>
        <dbReference type="Proteomes" id="UP000016587"/>
    </source>
</evidence>
<organism evidence="1 2">
    <name type="scientific">Megalodesulfovibrio gigas (strain ATCC 19364 / DSM 1382 / NCIMB 9332 / VKM B-1759)</name>
    <name type="common">Desulfovibrio gigas</name>
    <dbReference type="NCBI Taxonomy" id="1121448"/>
    <lineage>
        <taxon>Bacteria</taxon>
        <taxon>Pseudomonadati</taxon>
        <taxon>Thermodesulfobacteriota</taxon>
        <taxon>Desulfovibrionia</taxon>
        <taxon>Desulfovibrionales</taxon>
        <taxon>Desulfovibrionaceae</taxon>
        <taxon>Megalodesulfovibrio</taxon>
    </lineage>
</organism>
<dbReference type="STRING" id="1121448.DGI_2120"/>
<dbReference type="KEGG" id="dgg:DGI_2120"/>
<proteinExistence type="predicted"/>
<reference evidence="2" key="2">
    <citation type="submission" date="2013-07" db="EMBL/GenBank/DDBJ databases">
        <authorList>
            <person name="Morais-Silva F.O."/>
            <person name="Rezende A.M."/>
            <person name="Pimentel C."/>
            <person name="Resende D.M."/>
            <person name="Santos C.I."/>
            <person name="Clemente C."/>
            <person name="de Oliveira L.M."/>
            <person name="da Silva S.M."/>
            <person name="Costa D.A."/>
            <person name="Varela-Raposo A."/>
            <person name="Horacio E.C.A."/>
            <person name="Matos M."/>
            <person name="Flores O."/>
            <person name="Ruiz J.C."/>
            <person name="Rodrigues-Pousada C."/>
        </authorList>
    </citation>
    <scope>NUCLEOTIDE SEQUENCE [LARGE SCALE GENOMIC DNA]</scope>
    <source>
        <strain evidence="2">ATCC 19364 / DSM 1382 / NCIMB 9332 / VKM B-1759</strain>
    </source>
</reference>
<gene>
    <name evidence="1" type="ORF">DGI_2120</name>
</gene>
<name>T2GCH3_MEGG1</name>
<protein>
    <submittedName>
        <fullName evidence="1">Uncharacterized protein</fullName>
    </submittedName>
</protein>
<dbReference type="Proteomes" id="UP000016587">
    <property type="component" value="Chromosome"/>
</dbReference>
<reference evidence="1 2" key="1">
    <citation type="journal article" date="2013" name="J. Bacteriol.">
        <title>Roles of HynAB and Ech, the only two hydrogenases found in the model sulfate reducer Desulfovibrio gigas.</title>
        <authorList>
            <person name="Morais-Silva F.O."/>
            <person name="Santos C.I."/>
            <person name="Rodrigues R."/>
            <person name="Pereira I.A."/>
            <person name="Rodrigues-Pousada C."/>
        </authorList>
    </citation>
    <scope>NUCLEOTIDE SEQUENCE [LARGE SCALE GENOMIC DNA]</scope>
    <source>
        <strain evidence="2">ATCC 19364 / DSM 1382 / NCIMB 9332 / VKM B-1759</strain>
    </source>
</reference>
<accession>T2GCH3</accession>